<organism evidence="3 4">
    <name type="scientific">Linnemannia gamsii</name>
    <dbReference type="NCBI Taxonomy" id="64522"/>
    <lineage>
        <taxon>Eukaryota</taxon>
        <taxon>Fungi</taxon>
        <taxon>Fungi incertae sedis</taxon>
        <taxon>Mucoromycota</taxon>
        <taxon>Mortierellomycotina</taxon>
        <taxon>Mortierellomycetes</taxon>
        <taxon>Mortierellales</taxon>
        <taxon>Mortierellaceae</taxon>
        <taxon>Linnemannia</taxon>
    </lineage>
</organism>
<reference evidence="3" key="1">
    <citation type="journal article" date="2020" name="Fungal Divers.">
        <title>Resolving the Mortierellaceae phylogeny through synthesis of multi-gene phylogenetics and phylogenomics.</title>
        <authorList>
            <person name="Vandepol N."/>
            <person name="Liber J."/>
            <person name="Desiro A."/>
            <person name="Na H."/>
            <person name="Kennedy M."/>
            <person name="Barry K."/>
            <person name="Grigoriev I.V."/>
            <person name="Miller A.N."/>
            <person name="O'Donnell K."/>
            <person name="Stajich J.E."/>
            <person name="Bonito G."/>
        </authorList>
    </citation>
    <scope>NUCLEOTIDE SEQUENCE</scope>
    <source>
        <strain evidence="3">NVP60</strain>
    </source>
</reference>
<dbReference type="PANTHER" id="PTHR46532:SF4">
    <property type="entry name" value="AAA+ ATPASE DOMAIN-CONTAINING PROTEIN"/>
    <property type="match status" value="1"/>
</dbReference>
<keyword evidence="4" id="KW-1185">Reference proteome</keyword>
<feature type="non-terminal residue" evidence="3">
    <location>
        <position position="1223"/>
    </location>
</feature>
<comment type="similarity">
    <text evidence="1">Belongs to the dynein heavy chain family.</text>
</comment>
<dbReference type="EMBL" id="JAAAIN010000515">
    <property type="protein sequence ID" value="KAG0313411.1"/>
    <property type="molecule type" value="Genomic_DNA"/>
</dbReference>
<dbReference type="InterPro" id="IPR026983">
    <property type="entry name" value="DHC"/>
</dbReference>
<evidence type="ECO:0000313" key="4">
    <source>
        <dbReference type="Proteomes" id="UP000823405"/>
    </source>
</evidence>
<dbReference type="OrthoDB" id="2146272at2759"/>
<comment type="caution">
    <text evidence="3">The sequence shown here is derived from an EMBL/GenBank/DDBJ whole genome shotgun (WGS) entry which is preliminary data.</text>
</comment>
<protein>
    <recommendedName>
        <fullName evidence="2">Dynein heavy chain tail domain-containing protein</fullName>
    </recommendedName>
</protein>
<gene>
    <name evidence="3" type="ORF">BGZ97_010195</name>
</gene>
<dbReference type="Proteomes" id="UP000823405">
    <property type="component" value="Unassembled WGS sequence"/>
</dbReference>
<accession>A0A9P6UPB5</accession>
<dbReference type="PANTHER" id="PTHR46532">
    <property type="entry name" value="MALE FERTILITY FACTOR KL5"/>
    <property type="match status" value="1"/>
</dbReference>
<dbReference type="Pfam" id="PF08385">
    <property type="entry name" value="DHC_N1"/>
    <property type="match status" value="1"/>
</dbReference>
<evidence type="ECO:0000313" key="3">
    <source>
        <dbReference type="EMBL" id="KAG0313411.1"/>
    </source>
</evidence>
<name>A0A9P6UPB5_9FUNG</name>
<dbReference type="GO" id="GO:0005858">
    <property type="term" value="C:axonemal dynein complex"/>
    <property type="evidence" value="ECO:0007669"/>
    <property type="project" value="TreeGrafter"/>
</dbReference>
<dbReference type="InterPro" id="IPR013594">
    <property type="entry name" value="Dynein_heavy_tail"/>
</dbReference>
<dbReference type="GO" id="GO:0045505">
    <property type="term" value="F:dynein intermediate chain binding"/>
    <property type="evidence" value="ECO:0007669"/>
    <property type="project" value="InterPro"/>
</dbReference>
<sequence length="1223" mass="139863">MDEDLGLQNADVGVSADVAVDIDVMKIYLEKLLVLLLGADQSDLNASLFSFPDSTERLRRFAIDAQTPALYILKETDSNDGSNASQVFSYSVSHELTYHANHVGSIALIKRGPTIDTSRPLQTQVQFINLPGPAANESGLGLASPYEALHSYIHYAVSPYFNAYVSTKSGSEGGISSKRPDDKDGKMGIPMAKKKIAELELSLLHLQQNVEIPEISLNIHPVVQRAIDECREEGRRVTVDALDSSYFSDSTFLNKLQGDVNGWIKEIQKVTKLSRDPASGTAIQEINFWLSMERALEKIDEQLKSDQIVLTLDILKHAKRFHATVSFIADTGLKEGTEKVHKYNQLMKDFPLNELLSATDALKVRESLLLIFGHLNKKLKLSPYPIRRALPLVEAISRDLNEQLLRVLGSRRLMYMDYDDFEKATAGAVEVFKTWDDLIKEFTYVARDVIHRRSEKFLPIKINPAHAKLQERVGFVRNFRKQHEQLHQTILKVMTKPSGLSASRAALEIEESESVSLNDVNAVEEVKLAYESVKNVDVLDVSHEGTEIWVTAEVSYNERVSRVENQIIARLRDRLGIAKNANEMFRVFSKFNALFVRPKIRGAIQEYQTQLIDKVKDDIKKLHDKFKMQYRHSDAYYMSQLRDLPPISGHIIWARQIERQLSTYMKRVEDVLGKGWELYAEGQKLQSESSSFKKKLDTRPIYEAWFAEITRRELAVSGPLFEITRNRAQGNVLQLGVNFDAQIITLFKEVRNLLWLKYQVPHQVSIIAKDAKRVYPIAVSLMETIRTYSQMVNKVQRHGEIATLVAGYRNDAQKMVSKGVNLRWEHFANTYGSVTSYINPGSAADARENRHIVFVREFASVVSIFQDKVDSLIAIYDDIMKLIDELPVCPFVHTTFSSIILRIQKLIDRLNLESYSNLDLWVAQLDAKVEALLVGRLQQAIKAWMLEYQRDDHEEGLVDIRDSATHGKNKKRRTNRETERVTALTKANEIKPTLKVLIHEIRIRNQVMYLDPPVEQARVSWYSQLHEWLSVVCTLTRIQSSRYEIDLAVQDNAGDLTYSDLLTKIPDDSLPKAYEIIEAKVTQVKDYVDIWLQYQSLWDLESQYIFTLLGDDLAKWQQLLLEIKKARTTFDNSETEQSFGPVVIDYEQVQSKVNAKYDSWQREVLNRFGNMLGTSMKEFHGAVSKARYDLELHSVDSHSTGEAVTFITFVQDLKRKVAKWEND</sequence>
<proteinExistence type="inferred from homology"/>
<dbReference type="GO" id="GO:0007018">
    <property type="term" value="P:microtubule-based movement"/>
    <property type="evidence" value="ECO:0007669"/>
    <property type="project" value="InterPro"/>
</dbReference>
<evidence type="ECO:0000259" key="2">
    <source>
        <dbReference type="Pfam" id="PF08385"/>
    </source>
</evidence>
<evidence type="ECO:0000256" key="1">
    <source>
        <dbReference type="ARBA" id="ARBA00008887"/>
    </source>
</evidence>
<dbReference type="AlphaFoldDB" id="A0A9P6UPB5"/>
<feature type="domain" description="Dynein heavy chain tail" evidence="2">
    <location>
        <begin position="253"/>
        <end position="827"/>
    </location>
</feature>
<dbReference type="GO" id="GO:0051959">
    <property type="term" value="F:dynein light intermediate chain binding"/>
    <property type="evidence" value="ECO:0007669"/>
    <property type="project" value="InterPro"/>
</dbReference>